<sequence>MTAAAAAPPPPIGPRQRLNATAVLSLLVHGIVILGLGFAFKEEAPLVPTLDVIFSQTRTELTPEQADFLAQASNRGGGEHDKAQRPRDLQAGAIPLAEPGEEPLPQRQSAAVEAPPPQARVVASRRGEEAMVAAQPREPLHVPDLPPVSEARAARDAEMARLAAEVYLRSELYAKRPTRKFVSASTREYAYANYLRAWVDRAERIGNLNYPDEARRRRLGGQVVVSVGVRRDGSVESTRILRSSGTPLLDEGVLRMVRLAEPFPPLPDTGDKVDILHVTRTWVFVPAGTVRTE</sequence>
<dbReference type="NCBIfam" id="TIGR01352">
    <property type="entry name" value="tonB_Cterm"/>
    <property type="match status" value="1"/>
</dbReference>
<feature type="transmembrane region" description="Helical" evidence="11">
    <location>
        <begin position="20"/>
        <end position="40"/>
    </location>
</feature>
<feature type="region of interest" description="Disordered" evidence="10">
    <location>
        <begin position="97"/>
        <end position="116"/>
    </location>
</feature>
<accession>A0ABW3LU44</accession>
<dbReference type="PROSITE" id="PS52015">
    <property type="entry name" value="TONB_CTD"/>
    <property type="match status" value="1"/>
</dbReference>
<reference evidence="14" key="1">
    <citation type="journal article" date="2019" name="Int. J. Syst. Evol. Microbiol.">
        <title>The Global Catalogue of Microorganisms (GCM) 10K type strain sequencing project: providing services to taxonomists for standard genome sequencing and annotation.</title>
        <authorList>
            <consortium name="The Broad Institute Genomics Platform"/>
            <consortium name="The Broad Institute Genome Sequencing Center for Infectious Disease"/>
            <person name="Wu L."/>
            <person name="Ma J."/>
        </authorList>
    </citation>
    <scope>NUCLEOTIDE SEQUENCE [LARGE SCALE GENOMIC DNA]</scope>
    <source>
        <strain evidence="14">CCUG 55854</strain>
    </source>
</reference>
<keyword evidence="7" id="KW-0653">Protein transport</keyword>
<keyword evidence="3" id="KW-0813">Transport</keyword>
<evidence type="ECO:0000256" key="9">
    <source>
        <dbReference type="ARBA" id="ARBA00023136"/>
    </source>
</evidence>
<evidence type="ECO:0000256" key="3">
    <source>
        <dbReference type="ARBA" id="ARBA00022448"/>
    </source>
</evidence>
<organism evidence="13 14">
    <name type="scientific">Pseudoxanthomonas kaohsiungensis</name>
    <dbReference type="NCBI Taxonomy" id="283923"/>
    <lineage>
        <taxon>Bacteria</taxon>
        <taxon>Pseudomonadati</taxon>
        <taxon>Pseudomonadota</taxon>
        <taxon>Gammaproteobacteria</taxon>
        <taxon>Lysobacterales</taxon>
        <taxon>Lysobacteraceae</taxon>
        <taxon>Pseudoxanthomonas</taxon>
    </lineage>
</organism>
<name>A0ABW3LU44_9GAMM</name>
<evidence type="ECO:0000256" key="1">
    <source>
        <dbReference type="ARBA" id="ARBA00004383"/>
    </source>
</evidence>
<dbReference type="Gene3D" id="3.30.1150.10">
    <property type="match status" value="1"/>
</dbReference>
<comment type="similarity">
    <text evidence="2">Belongs to the TonB family.</text>
</comment>
<dbReference type="InterPro" id="IPR006260">
    <property type="entry name" value="TonB/TolA_C"/>
</dbReference>
<evidence type="ECO:0000256" key="7">
    <source>
        <dbReference type="ARBA" id="ARBA00022927"/>
    </source>
</evidence>
<evidence type="ECO:0000256" key="8">
    <source>
        <dbReference type="ARBA" id="ARBA00022989"/>
    </source>
</evidence>
<evidence type="ECO:0000256" key="10">
    <source>
        <dbReference type="SAM" id="MobiDB-lite"/>
    </source>
</evidence>
<dbReference type="RefSeq" id="WP_162376675.1">
    <property type="nucleotide sequence ID" value="NZ_JAYRDL010000004.1"/>
</dbReference>
<keyword evidence="4" id="KW-1003">Cell membrane</keyword>
<dbReference type="PANTHER" id="PTHR33446">
    <property type="entry name" value="PROTEIN TONB-RELATED"/>
    <property type="match status" value="1"/>
</dbReference>
<dbReference type="Proteomes" id="UP001597033">
    <property type="component" value="Unassembled WGS sequence"/>
</dbReference>
<evidence type="ECO:0000256" key="6">
    <source>
        <dbReference type="ARBA" id="ARBA00022692"/>
    </source>
</evidence>
<evidence type="ECO:0000256" key="4">
    <source>
        <dbReference type="ARBA" id="ARBA00022475"/>
    </source>
</evidence>
<keyword evidence="9 11" id="KW-0472">Membrane</keyword>
<protein>
    <submittedName>
        <fullName evidence="13">Energy transducer TonB</fullName>
    </submittedName>
</protein>
<feature type="domain" description="TonB C-terminal" evidence="12">
    <location>
        <begin position="195"/>
        <end position="293"/>
    </location>
</feature>
<keyword evidence="5" id="KW-0997">Cell inner membrane</keyword>
<keyword evidence="6 11" id="KW-0812">Transmembrane</keyword>
<evidence type="ECO:0000256" key="2">
    <source>
        <dbReference type="ARBA" id="ARBA00006555"/>
    </source>
</evidence>
<gene>
    <name evidence="13" type="ORF">ACFQ2N_01490</name>
</gene>
<evidence type="ECO:0000259" key="12">
    <source>
        <dbReference type="PROSITE" id="PS52015"/>
    </source>
</evidence>
<dbReference type="InterPro" id="IPR051045">
    <property type="entry name" value="TonB-dependent_transducer"/>
</dbReference>
<dbReference type="PANTHER" id="PTHR33446:SF11">
    <property type="entry name" value="TONB3"/>
    <property type="match status" value="1"/>
</dbReference>
<comment type="subcellular location">
    <subcellularLocation>
        <location evidence="1">Cell inner membrane</location>
        <topology evidence="1">Single-pass membrane protein</topology>
        <orientation evidence="1">Periplasmic side</orientation>
    </subcellularLocation>
</comment>
<keyword evidence="14" id="KW-1185">Reference proteome</keyword>
<proteinExistence type="inferred from homology"/>
<keyword evidence="8 11" id="KW-1133">Transmembrane helix</keyword>
<evidence type="ECO:0000313" key="13">
    <source>
        <dbReference type="EMBL" id="MFD1041021.1"/>
    </source>
</evidence>
<comment type="caution">
    <text evidence="13">The sequence shown here is derived from an EMBL/GenBank/DDBJ whole genome shotgun (WGS) entry which is preliminary data.</text>
</comment>
<evidence type="ECO:0000313" key="14">
    <source>
        <dbReference type="Proteomes" id="UP001597033"/>
    </source>
</evidence>
<dbReference type="InterPro" id="IPR037682">
    <property type="entry name" value="TonB_C"/>
</dbReference>
<evidence type="ECO:0000256" key="11">
    <source>
        <dbReference type="SAM" id="Phobius"/>
    </source>
</evidence>
<dbReference type="Pfam" id="PF03544">
    <property type="entry name" value="TonB_C"/>
    <property type="match status" value="1"/>
</dbReference>
<evidence type="ECO:0000256" key="5">
    <source>
        <dbReference type="ARBA" id="ARBA00022519"/>
    </source>
</evidence>
<dbReference type="SUPFAM" id="SSF74653">
    <property type="entry name" value="TolA/TonB C-terminal domain"/>
    <property type="match status" value="1"/>
</dbReference>
<dbReference type="EMBL" id="JBHTKN010000001">
    <property type="protein sequence ID" value="MFD1041021.1"/>
    <property type="molecule type" value="Genomic_DNA"/>
</dbReference>